<proteinExistence type="predicted"/>
<dbReference type="EMBL" id="JAUKUD010000002">
    <property type="protein sequence ID" value="KAK0752279.1"/>
    <property type="molecule type" value="Genomic_DNA"/>
</dbReference>
<name>A0AA40KAP9_9PEZI</name>
<reference evidence="2" key="1">
    <citation type="submission" date="2023-06" db="EMBL/GenBank/DDBJ databases">
        <title>Genome-scale phylogeny and comparative genomics of the fungal order Sordariales.</title>
        <authorList>
            <consortium name="Lawrence Berkeley National Laboratory"/>
            <person name="Hensen N."/>
            <person name="Bonometti L."/>
            <person name="Westerberg I."/>
            <person name="Brannstrom I.O."/>
            <person name="Guillou S."/>
            <person name="Cros-Aarteil S."/>
            <person name="Calhoun S."/>
            <person name="Haridas S."/>
            <person name="Kuo A."/>
            <person name="Mondo S."/>
            <person name="Pangilinan J."/>
            <person name="Riley R."/>
            <person name="LaButti K."/>
            <person name="Andreopoulos B."/>
            <person name="Lipzen A."/>
            <person name="Chen C."/>
            <person name="Yanf M."/>
            <person name="Daum C."/>
            <person name="Ng V."/>
            <person name="Clum A."/>
            <person name="Steindorff A."/>
            <person name="Ohm R."/>
            <person name="Martin F."/>
            <person name="Silar P."/>
            <person name="Natvig D."/>
            <person name="Lalanne C."/>
            <person name="Gautier V."/>
            <person name="Ament-velasquez S.L."/>
            <person name="Kruys A."/>
            <person name="Hutchinson M.I."/>
            <person name="Powell A.J."/>
            <person name="Barry K."/>
            <person name="Miller A.N."/>
            <person name="Grigoriev I.V."/>
            <person name="Debuchy R."/>
            <person name="Gladieux P."/>
            <person name="Thoren M.H."/>
            <person name="Johannesson H."/>
        </authorList>
    </citation>
    <scope>NUCLEOTIDE SEQUENCE</scope>
    <source>
        <strain evidence="2">SMH3187-1</strain>
    </source>
</reference>
<gene>
    <name evidence="2" type="ORF">B0T18DRAFT_404489</name>
</gene>
<feature type="region of interest" description="Disordered" evidence="1">
    <location>
        <begin position="17"/>
        <end position="61"/>
    </location>
</feature>
<accession>A0AA40KAP9</accession>
<evidence type="ECO:0000256" key="1">
    <source>
        <dbReference type="SAM" id="MobiDB-lite"/>
    </source>
</evidence>
<dbReference type="Proteomes" id="UP001172155">
    <property type="component" value="Unassembled WGS sequence"/>
</dbReference>
<evidence type="ECO:0000313" key="3">
    <source>
        <dbReference type="Proteomes" id="UP001172155"/>
    </source>
</evidence>
<sequence>MQSMLRMRDHPLYMRHARQRQRLHPPDPNVVTPMLSPSHPKCPPAYLPTVQNPRKEITTAI</sequence>
<dbReference type="AlphaFoldDB" id="A0AA40KAP9"/>
<keyword evidence="3" id="KW-1185">Reference proteome</keyword>
<comment type="caution">
    <text evidence="2">The sequence shown here is derived from an EMBL/GenBank/DDBJ whole genome shotgun (WGS) entry which is preliminary data.</text>
</comment>
<organism evidence="2 3">
    <name type="scientific">Schizothecium vesticola</name>
    <dbReference type="NCBI Taxonomy" id="314040"/>
    <lineage>
        <taxon>Eukaryota</taxon>
        <taxon>Fungi</taxon>
        <taxon>Dikarya</taxon>
        <taxon>Ascomycota</taxon>
        <taxon>Pezizomycotina</taxon>
        <taxon>Sordariomycetes</taxon>
        <taxon>Sordariomycetidae</taxon>
        <taxon>Sordariales</taxon>
        <taxon>Schizotheciaceae</taxon>
        <taxon>Schizothecium</taxon>
    </lineage>
</organism>
<protein>
    <submittedName>
        <fullName evidence="2">Uncharacterized protein</fullName>
    </submittedName>
</protein>
<evidence type="ECO:0000313" key="2">
    <source>
        <dbReference type="EMBL" id="KAK0752279.1"/>
    </source>
</evidence>